<keyword evidence="6" id="KW-0865">Zymogen</keyword>
<comment type="similarity">
    <text evidence="1">Belongs to the peptidase C1 family.</text>
</comment>
<protein>
    <recommendedName>
        <fullName evidence="13">Cathepsin L</fullName>
    </recommendedName>
</protein>
<sequence length="320" mass="35797">MKVLTTFLFCIVLANAAKSVEEEWNQFKVKHGRSYRSRLETSKRFGIFKENLRKIEDHNNKFQRGEVSYNLAINKFADLTEEEFKARLNPHPITKVESQTTLTGVKNFDIPDEIDWNKKGAVTRVKDQGNCGGCWAFGATGALEAQYFLKTGQLVPLSEQYLIDCSTGYNNGCKGGWIENAYLYIRDKGIVTEESYPYEEEDKVCRVNGTLFKHIGFVAVQQNEEVLKAAVANKGPVAVSIDASFLSLYGGGVFDNSDCNQTVTNHAVLVAGYGTTEEGVDFWLVKNSWGADWGEDGYLKMSRNKDNQCAIASTPLYPVI</sequence>
<evidence type="ECO:0000259" key="10">
    <source>
        <dbReference type="SMART" id="SM00848"/>
    </source>
</evidence>
<evidence type="ECO:0000256" key="7">
    <source>
        <dbReference type="ARBA" id="ARBA00023157"/>
    </source>
</evidence>
<dbReference type="InterPro" id="IPR013201">
    <property type="entry name" value="Prot_inhib_I29"/>
</dbReference>
<evidence type="ECO:0000256" key="4">
    <source>
        <dbReference type="ARBA" id="ARBA00022801"/>
    </source>
</evidence>
<dbReference type="SMART" id="SM00848">
    <property type="entry name" value="Inhibitor_I29"/>
    <property type="match status" value="1"/>
</dbReference>
<keyword evidence="3 8" id="KW-0732">Signal</keyword>
<dbReference type="PROSITE" id="PS00139">
    <property type="entry name" value="THIOL_PROTEASE_CYS"/>
    <property type="match status" value="1"/>
</dbReference>
<dbReference type="CDD" id="cd02248">
    <property type="entry name" value="Peptidase_C1A"/>
    <property type="match status" value="1"/>
</dbReference>
<evidence type="ECO:0000256" key="6">
    <source>
        <dbReference type="ARBA" id="ARBA00023145"/>
    </source>
</evidence>
<name>A0AAV8W4P4_9CUCU</name>
<evidence type="ECO:0000256" key="5">
    <source>
        <dbReference type="ARBA" id="ARBA00022807"/>
    </source>
</evidence>
<feature type="signal peptide" evidence="8">
    <location>
        <begin position="1"/>
        <end position="16"/>
    </location>
</feature>
<dbReference type="PROSITE" id="PS00639">
    <property type="entry name" value="THIOL_PROTEASE_HIS"/>
    <property type="match status" value="1"/>
</dbReference>
<dbReference type="GO" id="GO:0008234">
    <property type="term" value="F:cysteine-type peptidase activity"/>
    <property type="evidence" value="ECO:0007669"/>
    <property type="project" value="UniProtKB-KW"/>
</dbReference>
<dbReference type="InterPro" id="IPR000169">
    <property type="entry name" value="Pept_cys_AS"/>
</dbReference>
<evidence type="ECO:0000259" key="9">
    <source>
        <dbReference type="SMART" id="SM00645"/>
    </source>
</evidence>
<dbReference type="FunFam" id="2.40.50.170:FF:000001">
    <property type="entry name" value="Cathepsin L1"/>
    <property type="match status" value="1"/>
</dbReference>
<dbReference type="GO" id="GO:0005768">
    <property type="term" value="C:endosome"/>
    <property type="evidence" value="ECO:0007669"/>
    <property type="project" value="UniProtKB-ARBA"/>
</dbReference>
<keyword evidence="7" id="KW-1015">Disulfide bond</keyword>
<evidence type="ECO:0000256" key="1">
    <source>
        <dbReference type="ARBA" id="ARBA00008455"/>
    </source>
</evidence>
<dbReference type="FunFam" id="3.90.70.10:FF:000006">
    <property type="entry name" value="Cathepsin S"/>
    <property type="match status" value="1"/>
</dbReference>
<dbReference type="InterPro" id="IPR039417">
    <property type="entry name" value="Peptidase_C1A_papain-like"/>
</dbReference>
<feature type="chain" id="PRO_5043529923" description="Cathepsin L" evidence="8">
    <location>
        <begin position="17"/>
        <end position="320"/>
    </location>
</feature>
<reference evidence="11 12" key="1">
    <citation type="journal article" date="2023" name="Insect Mol. Biol.">
        <title>Genome sequencing provides insights into the evolution of gene families encoding plant cell wall-degrading enzymes in longhorned beetles.</title>
        <authorList>
            <person name="Shin N.R."/>
            <person name="Okamura Y."/>
            <person name="Kirsch R."/>
            <person name="Pauchet Y."/>
        </authorList>
    </citation>
    <scope>NUCLEOTIDE SEQUENCE [LARGE SCALE GENOMIC DNA]</scope>
    <source>
        <strain evidence="11">EAD_L_NR</strain>
    </source>
</reference>
<evidence type="ECO:0000313" key="12">
    <source>
        <dbReference type="Proteomes" id="UP001159042"/>
    </source>
</evidence>
<dbReference type="Gene3D" id="3.90.70.10">
    <property type="entry name" value="Cysteine proteinases"/>
    <property type="match status" value="1"/>
</dbReference>
<evidence type="ECO:0000313" key="11">
    <source>
        <dbReference type="EMBL" id="KAJ8921565.1"/>
    </source>
</evidence>
<comment type="caution">
    <text evidence="11">The sequence shown here is derived from an EMBL/GenBank/DDBJ whole genome shotgun (WGS) entry which is preliminary data.</text>
</comment>
<dbReference type="PANTHER" id="PTHR12411">
    <property type="entry name" value="CYSTEINE PROTEASE FAMILY C1-RELATED"/>
    <property type="match status" value="1"/>
</dbReference>
<dbReference type="InterPro" id="IPR025661">
    <property type="entry name" value="Pept_asp_AS"/>
</dbReference>
<feature type="domain" description="Cathepsin propeptide inhibitor" evidence="10">
    <location>
        <begin position="24"/>
        <end position="84"/>
    </location>
</feature>
<keyword evidence="2" id="KW-0645">Protease</keyword>
<dbReference type="InterPro" id="IPR013128">
    <property type="entry name" value="Peptidase_C1A"/>
</dbReference>
<dbReference type="Proteomes" id="UP001159042">
    <property type="component" value="Unassembled WGS sequence"/>
</dbReference>
<dbReference type="EMBL" id="JANEYG010000009">
    <property type="protein sequence ID" value="KAJ8921565.1"/>
    <property type="molecule type" value="Genomic_DNA"/>
</dbReference>
<dbReference type="GO" id="GO:0006508">
    <property type="term" value="P:proteolysis"/>
    <property type="evidence" value="ECO:0007669"/>
    <property type="project" value="UniProtKB-KW"/>
</dbReference>
<proteinExistence type="inferred from homology"/>
<dbReference type="InterPro" id="IPR038765">
    <property type="entry name" value="Papain-like_cys_pep_sf"/>
</dbReference>
<dbReference type="Pfam" id="PF00112">
    <property type="entry name" value="Peptidase_C1"/>
    <property type="match status" value="1"/>
</dbReference>
<evidence type="ECO:0000256" key="2">
    <source>
        <dbReference type="ARBA" id="ARBA00022670"/>
    </source>
</evidence>
<dbReference type="SMART" id="SM00645">
    <property type="entry name" value="Pept_C1"/>
    <property type="match status" value="1"/>
</dbReference>
<dbReference type="InterPro" id="IPR000668">
    <property type="entry name" value="Peptidase_C1A_C"/>
</dbReference>
<evidence type="ECO:0000256" key="8">
    <source>
        <dbReference type="SAM" id="SignalP"/>
    </source>
</evidence>
<dbReference type="GO" id="GO:0005767">
    <property type="term" value="C:secondary lysosome"/>
    <property type="evidence" value="ECO:0007669"/>
    <property type="project" value="UniProtKB-ARBA"/>
</dbReference>
<feature type="domain" description="Peptidase C1A papain C-terminal" evidence="9">
    <location>
        <begin position="110"/>
        <end position="319"/>
    </location>
</feature>
<keyword evidence="4" id="KW-0378">Hydrolase</keyword>
<dbReference type="PRINTS" id="PR00705">
    <property type="entry name" value="PAPAIN"/>
</dbReference>
<organism evidence="11 12">
    <name type="scientific">Exocentrus adspersus</name>
    <dbReference type="NCBI Taxonomy" id="1586481"/>
    <lineage>
        <taxon>Eukaryota</taxon>
        <taxon>Metazoa</taxon>
        <taxon>Ecdysozoa</taxon>
        <taxon>Arthropoda</taxon>
        <taxon>Hexapoda</taxon>
        <taxon>Insecta</taxon>
        <taxon>Pterygota</taxon>
        <taxon>Neoptera</taxon>
        <taxon>Endopterygota</taxon>
        <taxon>Coleoptera</taxon>
        <taxon>Polyphaga</taxon>
        <taxon>Cucujiformia</taxon>
        <taxon>Chrysomeloidea</taxon>
        <taxon>Cerambycidae</taxon>
        <taxon>Lamiinae</taxon>
        <taxon>Acanthocinini</taxon>
        <taxon>Exocentrus</taxon>
    </lineage>
</organism>
<dbReference type="PROSITE" id="PS00640">
    <property type="entry name" value="THIOL_PROTEASE_ASN"/>
    <property type="match status" value="1"/>
</dbReference>
<dbReference type="AlphaFoldDB" id="A0AAV8W4P4"/>
<keyword evidence="5" id="KW-0788">Thiol protease</keyword>
<gene>
    <name evidence="11" type="ORF">NQ315_010470</name>
</gene>
<evidence type="ECO:0000256" key="3">
    <source>
        <dbReference type="ARBA" id="ARBA00022729"/>
    </source>
</evidence>
<keyword evidence="12" id="KW-1185">Reference proteome</keyword>
<dbReference type="Pfam" id="PF08246">
    <property type="entry name" value="Inhibitor_I29"/>
    <property type="match status" value="1"/>
</dbReference>
<accession>A0AAV8W4P4</accession>
<evidence type="ECO:0008006" key="13">
    <source>
        <dbReference type="Google" id="ProtNLM"/>
    </source>
</evidence>
<dbReference type="InterPro" id="IPR025660">
    <property type="entry name" value="Pept_his_AS"/>
</dbReference>
<dbReference type="SUPFAM" id="SSF54001">
    <property type="entry name" value="Cysteine proteinases"/>
    <property type="match status" value="1"/>
</dbReference>